<dbReference type="InterPro" id="IPR038460">
    <property type="entry name" value="AcetylCoA_hyd_C_sf"/>
</dbReference>
<dbReference type="OrthoDB" id="10250396at2759"/>
<organism evidence="2 3">
    <name type="scientific">Thecamonas trahens ATCC 50062</name>
    <dbReference type="NCBI Taxonomy" id="461836"/>
    <lineage>
        <taxon>Eukaryota</taxon>
        <taxon>Apusozoa</taxon>
        <taxon>Apusomonadida</taxon>
        <taxon>Apusomonadidae</taxon>
        <taxon>Thecamonas</taxon>
    </lineage>
</organism>
<dbReference type="EMBL" id="GL349445">
    <property type="protein sequence ID" value="KNC47024.1"/>
    <property type="molecule type" value="Genomic_DNA"/>
</dbReference>
<feature type="domain" description="Acetyl-CoA hydrolase/transferase C-terminal" evidence="1">
    <location>
        <begin position="307"/>
        <end position="462"/>
    </location>
</feature>
<dbReference type="STRING" id="461836.A0A0L0D3X4"/>
<dbReference type="Gene3D" id="3.40.1080.10">
    <property type="entry name" value="Glutaconate Coenzyme A-transferase"/>
    <property type="match status" value="1"/>
</dbReference>
<keyword evidence="2" id="KW-0378">Hydrolase</keyword>
<accession>A0A0L0D3X4</accession>
<dbReference type="OMA" id="HSEMFAG"/>
<dbReference type="PANTHER" id="PTHR21432">
    <property type="entry name" value="ACETYL-COA HYDROLASE-RELATED"/>
    <property type="match status" value="1"/>
</dbReference>
<protein>
    <submittedName>
        <fullName evidence="2">Acetyl-CoA hydrolase/transferase</fullName>
    </submittedName>
</protein>
<dbReference type="Gene3D" id="3.40.1080.20">
    <property type="entry name" value="Acetyl-CoA hydrolase/transferase C-terminal domain"/>
    <property type="match status" value="1"/>
</dbReference>
<dbReference type="Proteomes" id="UP000054408">
    <property type="component" value="Unassembled WGS sequence"/>
</dbReference>
<evidence type="ECO:0000313" key="2">
    <source>
        <dbReference type="EMBL" id="KNC47024.1"/>
    </source>
</evidence>
<evidence type="ECO:0000259" key="1">
    <source>
        <dbReference type="Pfam" id="PF13336"/>
    </source>
</evidence>
<evidence type="ECO:0000313" key="3">
    <source>
        <dbReference type="Proteomes" id="UP000054408"/>
    </source>
</evidence>
<dbReference type="GO" id="GO:0006083">
    <property type="term" value="P:acetate metabolic process"/>
    <property type="evidence" value="ECO:0007669"/>
    <property type="project" value="InterPro"/>
</dbReference>
<dbReference type="Pfam" id="PF13336">
    <property type="entry name" value="AcetylCoA_hyd_C"/>
    <property type="match status" value="1"/>
</dbReference>
<dbReference type="AlphaFoldDB" id="A0A0L0D3X4"/>
<dbReference type="InterPro" id="IPR037171">
    <property type="entry name" value="NagB/RpiA_transferase-like"/>
</dbReference>
<dbReference type="Gene3D" id="3.30.750.70">
    <property type="entry name" value="4-hydroxybutyrate coenzyme like domains"/>
    <property type="match status" value="1"/>
</dbReference>
<name>A0A0L0D3X4_THETB</name>
<dbReference type="SUPFAM" id="SSF100950">
    <property type="entry name" value="NagB/RpiA/CoA transferase-like"/>
    <property type="match status" value="2"/>
</dbReference>
<keyword evidence="3" id="KW-1185">Reference proteome</keyword>
<dbReference type="eggNOG" id="KOG2828">
    <property type="taxonomic scope" value="Eukaryota"/>
</dbReference>
<reference evidence="2 3" key="1">
    <citation type="submission" date="2010-05" db="EMBL/GenBank/DDBJ databases">
        <title>The Genome Sequence of Thecamonas trahens ATCC 50062.</title>
        <authorList>
            <consortium name="The Broad Institute Genome Sequencing Platform"/>
            <person name="Russ C."/>
            <person name="Cuomo C."/>
            <person name="Shea T."/>
            <person name="Young S.K."/>
            <person name="Zeng Q."/>
            <person name="Koehrsen M."/>
            <person name="Haas B."/>
            <person name="Borodovsky M."/>
            <person name="Guigo R."/>
            <person name="Alvarado L."/>
            <person name="Berlin A."/>
            <person name="Bochicchio J."/>
            <person name="Borenstein D."/>
            <person name="Chapman S."/>
            <person name="Chen Z."/>
            <person name="Freedman E."/>
            <person name="Gellesch M."/>
            <person name="Goldberg J."/>
            <person name="Griggs A."/>
            <person name="Gujja S."/>
            <person name="Heilman E."/>
            <person name="Heiman D."/>
            <person name="Hepburn T."/>
            <person name="Howarth C."/>
            <person name="Jen D."/>
            <person name="Larson L."/>
            <person name="Mehta T."/>
            <person name="Park D."/>
            <person name="Pearson M."/>
            <person name="Roberts A."/>
            <person name="Saif S."/>
            <person name="Shenoy N."/>
            <person name="Sisk P."/>
            <person name="Stolte C."/>
            <person name="Sykes S."/>
            <person name="Thomson T."/>
            <person name="Walk T."/>
            <person name="White J."/>
            <person name="Yandava C."/>
            <person name="Burger G."/>
            <person name="Gray M.W."/>
            <person name="Holland P.W.H."/>
            <person name="King N."/>
            <person name="Lang F.B.F."/>
            <person name="Roger A.J."/>
            <person name="Ruiz-Trillo I."/>
            <person name="Lander E."/>
            <person name="Nusbaum C."/>
        </authorList>
    </citation>
    <scope>NUCLEOTIDE SEQUENCE [LARGE SCALE GENOMIC DNA]</scope>
    <source>
        <strain evidence="2 3">ATCC 50062</strain>
    </source>
</reference>
<keyword evidence="2" id="KW-0808">Transferase</keyword>
<dbReference type="InterPro" id="IPR046433">
    <property type="entry name" value="ActCoA_hydro"/>
</dbReference>
<gene>
    <name evidence="2" type="ORF">AMSG_03447</name>
</gene>
<dbReference type="PANTHER" id="PTHR21432:SF20">
    <property type="entry name" value="ACETYL-COA HYDROLASE"/>
    <property type="match status" value="1"/>
</dbReference>
<dbReference type="RefSeq" id="XP_013759804.1">
    <property type="nucleotide sequence ID" value="XM_013904350.1"/>
</dbReference>
<dbReference type="InterPro" id="IPR026888">
    <property type="entry name" value="AcetylCoA_hyd_C"/>
</dbReference>
<dbReference type="GO" id="GO:0016787">
    <property type="term" value="F:hydrolase activity"/>
    <property type="evidence" value="ECO:0007669"/>
    <property type="project" value="UniProtKB-KW"/>
</dbReference>
<dbReference type="GeneID" id="25563049"/>
<sequence length="469" mass="51148">MLRWTRSRVTTGLGHVFRHYNPYARAPPALGSKQALEQMPADVASKMTTPEEALDALGKPQHVVTAMAACEPHGFFSHVHEAARANGWHGTRIQCANPSEAYPCFVDEDLVGKLKVEVMFLTPATRKLHGRDLVHYIPQHLSQWTRNMDKPDVFWGTCSLPDERGFVSLGPAAVYEPEALDMAKVVVLEINPHIPFTTGGTVVHTRDVNMFVTSERKPITIPAAKADAIDTRIAEYVVDLVPDGATIQLGIGGIPNAIATLLRNKRDLGVHTEMMNDSMRELYEAGVITGKHKTSERGVMTASFALGTAELYHFLHHNPVVAFRAGSWVNDPYVIAKQHLMRSINTAVEIDVTGQVCSESVGHRELSGVGGAAETHIGAQMSRGGRGIIAMRSSAALADGSHVSKIAFELQRGAKVSVSRNDIDTVVTEYGVAALRGKSVAERVQALVAIAHPRFRDELLHQSREVGYL</sequence>
<dbReference type="GO" id="GO:0008775">
    <property type="term" value="F:acetate CoA-transferase activity"/>
    <property type="evidence" value="ECO:0007669"/>
    <property type="project" value="InterPro"/>
</dbReference>
<proteinExistence type="predicted"/>